<proteinExistence type="predicted"/>
<protein>
    <submittedName>
        <fullName evidence="2">Uncharacterized protein</fullName>
    </submittedName>
</protein>
<dbReference type="KEGG" id="knv:Pan216_20850"/>
<keyword evidence="3" id="KW-1185">Reference proteome</keyword>
<dbReference type="AlphaFoldDB" id="A0A518B2L2"/>
<sequence>MAILWDMIGSFSFIALEGDVDGLGGAEVEDVSRSGVDGNAYRETGSKSEESELRGETDVASAAAADALIDSYRALEGTVVSIRLRQITRSNYLVIKARVTERFQSANTSGGVTGGLWTVRSVWRVVRVGS</sequence>
<gene>
    <name evidence="2" type="ORF">Pan216_20850</name>
</gene>
<organism evidence="2 3">
    <name type="scientific">Kolteria novifilia</name>
    <dbReference type="NCBI Taxonomy" id="2527975"/>
    <lineage>
        <taxon>Bacteria</taxon>
        <taxon>Pseudomonadati</taxon>
        <taxon>Planctomycetota</taxon>
        <taxon>Planctomycetia</taxon>
        <taxon>Kolteriales</taxon>
        <taxon>Kolteriaceae</taxon>
        <taxon>Kolteria</taxon>
    </lineage>
</organism>
<evidence type="ECO:0000256" key="1">
    <source>
        <dbReference type="SAM" id="MobiDB-lite"/>
    </source>
</evidence>
<feature type="compositionally biased region" description="Basic and acidic residues" evidence="1">
    <location>
        <begin position="44"/>
        <end position="55"/>
    </location>
</feature>
<feature type="region of interest" description="Disordered" evidence="1">
    <location>
        <begin position="35"/>
        <end position="55"/>
    </location>
</feature>
<evidence type="ECO:0000313" key="3">
    <source>
        <dbReference type="Proteomes" id="UP000317093"/>
    </source>
</evidence>
<dbReference type="EMBL" id="CP036279">
    <property type="protein sequence ID" value="QDU61231.1"/>
    <property type="molecule type" value="Genomic_DNA"/>
</dbReference>
<dbReference type="RefSeq" id="WP_145257848.1">
    <property type="nucleotide sequence ID" value="NZ_CP036279.1"/>
</dbReference>
<name>A0A518B2L2_9BACT</name>
<evidence type="ECO:0000313" key="2">
    <source>
        <dbReference type="EMBL" id="QDU61231.1"/>
    </source>
</evidence>
<dbReference type="Proteomes" id="UP000317093">
    <property type="component" value="Chromosome"/>
</dbReference>
<accession>A0A518B2L2</accession>
<reference evidence="2 3" key="1">
    <citation type="submission" date="2019-02" db="EMBL/GenBank/DDBJ databases">
        <title>Deep-cultivation of Planctomycetes and their phenomic and genomic characterization uncovers novel biology.</title>
        <authorList>
            <person name="Wiegand S."/>
            <person name="Jogler M."/>
            <person name="Boedeker C."/>
            <person name="Pinto D."/>
            <person name="Vollmers J."/>
            <person name="Rivas-Marin E."/>
            <person name="Kohn T."/>
            <person name="Peeters S.H."/>
            <person name="Heuer A."/>
            <person name="Rast P."/>
            <person name="Oberbeckmann S."/>
            <person name="Bunk B."/>
            <person name="Jeske O."/>
            <person name="Meyerdierks A."/>
            <person name="Storesund J.E."/>
            <person name="Kallscheuer N."/>
            <person name="Luecker S."/>
            <person name="Lage O.M."/>
            <person name="Pohl T."/>
            <person name="Merkel B.J."/>
            <person name="Hornburger P."/>
            <person name="Mueller R.-W."/>
            <person name="Bruemmer F."/>
            <person name="Labrenz M."/>
            <person name="Spormann A.M."/>
            <person name="Op den Camp H."/>
            <person name="Overmann J."/>
            <person name="Amann R."/>
            <person name="Jetten M.S.M."/>
            <person name="Mascher T."/>
            <person name="Medema M.H."/>
            <person name="Devos D.P."/>
            <person name="Kaster A.-K."/>
            <person name="Ovreas L."/>
            <person name="Rohde M."/>
            <person name="Galperin M.Y."/>
            <person name="Jogler C."/>
        </authorList>
    </citation>
    <scope>NUCLEOTIDE SEQUENCE [LARGE SCALE GENOMIC DNA]</scope>
    <source>
        <strain evidence="2 3">Pan216</strain>
    </source>
</reference>